<protein>
    <submittedName>
        <fullName evidence="5">Raffinose synthase protein-like protein Sip1</fullName>
    </submittedName>
</protein>
<comment type="catalytic activity">
    <reaction evidence="1">
        <text>Hydrolysis of terminal, non-reducing alpha-D-galactose residues in alpha-D-galactosides, including galactose oligosaccharides, galactomannans and galactolipids.</text>
        <dbReference type="EC" id="3.2.1.22"/>
    </reaction>
</comment>
<dbReference type="OrthoDB" id="4664297at2759"/>
<name>A0A6A5QEH0_AMPQU</name>
<dbReference type="AlphaFoldDB" id="A0A6A5QEH0"/>
<evidence type="ECO:0000256" key="1">
    <source>
        <dbReference type="ARBA" id="ARBA00001255"/>
    </source>
</evidence>
<dbReference type="Proteomes" id="UP000800096">
    <property type="component" value="Unassembled WGS sequence"/>
</dbReference>
<dbReference type="Gene3D" id="3.20.20.70">
    <property type="entry name" value="Aldolase class I"/>
    <property type="match status" value="1"/>
</dbReference>
<dbReference type="PANTHER" id="PTHR31268:SF32">
    <property type="entry name" value="GALACTINOL--SUCROSE GALACTOSYLTRANSFERASE 2-RELATED"/>
    <property type="match status" value="1"/>
</dbReference>
<evidence type="ECO:0000313" key="5">
    <source>
        <dbReference type="EMBL" id="KAF1913813.1"/>
    </source>
</evidence>
<accession>A0A6A5QEH0</accession>
<comment type="catalytic activity">
    <reaction evidence="4">
        <text>alpha-D-galactosyl-(1-&gt;3)-1D-myo-inositol + sucrose = raffinose + myo-inositol</text>
        <dbReference type="Rhea" id="RHEA:20161"/>
        <dbReference type="ChEBI" id="CHEBI:16634"/>
        <dbReference type="ChEBI" id="CHEBI:17268"/>
        <dbReference type="ChEBI" id="CHEBI:17505"/>
        <dbReference type="ChEBI" id="CHEBI:17992"/>
        <dbReference type="EC" id="2.4.1.82"/>
    </reaction>
</comment>
<evidence type="ECO:0000256" key="2">
    <source>
        <dbReference type="ARBA" id="ARBA00007240"/>
    </source>
</evidence>
<evidence type="ECO:0000256" key="4">
    <source>
        <dbReference type="ARBA" id="ARBA00049426"/>
    </source>
</evidence>
<dbReference type="Pfam" id="PF05691">
    <property type="entry name" value="Raffinose_syn"/>
    <property type="match status" value="1"/>
</dbReference>
<dbReference type="FunFam" id="3.20.20.70:FF:000222">
    <property type="entry name" value="Raffinose synthase Sip1 protein"/>
    <property type="match status" value="1"/>
</dbReference>
<sequence>MYASLTCHPPLGQTTTIRPDQKSVRFTVLIESSAGSDKTWDVALWHNFEHVQKWTSLALQPVSEPNVMSVKANEHNVRRQFFTVDLPGRPASNCLYSYTVTFRAGEDEPWKWANESFSTSDGHLIYQSAEAVKSDLTQYIEELPSFLNISEEQSDSPETKLWSITGLVKAASGKEPGFLNEKLGKPTNFSRWFAVTRLWSPWLAPRQGRDKFQPDKDAILTAFERKDGSHLVVLAVSGIKDVLTIFRHDGDGKIVINSENDREQDGTLNIVAAVGKTLEHAVAAVMYYARKIVTQYEVAEGQINAEHEALMKDFKPQWLENWYDGLTYCTWNGLGQDLTEEKIFNALDSLAKNNINISNLIIDDNWQSLTNGETQFDNGWLEFEANKAGFPRGLKAAVDDIRSKNKHIKHVAVWHAIHGYWGGIAPSGKIAEEYKTVEVQTKDGVAGGKATMVSGEDVGRFYKDFYEFLYSAGVDSVKTDSQFFLDEIKNANDRRNLIEAYQDAWSINQLRFFSARAISCMSQTPQLIFHSQLPSNKPRVLLRNSDDFFPDVPASHPWHIFCNAHNSILTQYLNILPDWDMFQTSHDYAAFHGAGRCVSGGPVYITDVPGHHGLDLIAQMTGNTPRGDTVILRPHTVGKSISAYNAFDDPVLLKVSTYVGMAETGVSILGVFNCAPRPLTELVGLDSFPGTEKGTYIVRSHISGKITNPTSLEKNESLIHVELAVRGWEILSAYPLRSFKLKREQPWKGPDHISIANLGILGKMTGAAAIINTDSYIDEWSGLLRIYTSLKVLGTYGIYVSDLKERSITDDFFAVMFGRPIPSDCIKISDVCENVLEIDLVRAWNETDQKASWSNEVGVEVTIR</sequence>
<keyword evidence="6" id="KW-1185">Reference proteome</keyword>
<dbReference type="InterPro" id="IPR013785">
    <property type="entry name" value="Aldolase_TIM"/>
</dbReference>
<dbReference type="InterPro" id="IPR008811">
    <property type="entry name" value="Glycosyl_hydrolases_36"/>
</dbReference>
<proteinExistence type="inferred from homology"/>
<keyword evidence="3" id="KW-0119">Carbohydrate metabolism</keyword>
<dbReference type="GO" id="GO:0004557">
    <property type="term" value="F:alpha-galactosidase activity"/>
    <property type="evidence" value="ECO:0007669"/>
    <property type="project" value="UniProtKB-EC"/>
</dbReference>
<reference evidence="5" key="1">
    <citation type="journal article" date="2020" name="Stud. Mycol.">
        <title>101 Dothideomycetes genomes: a test case for predicting lifestyles and emergence of pathogens.</title>
        <authorList>
            <person name="Haridas S."/>
            <person name="Albert R."/>
            <person name="Binder M."/>
            <person name="Bloem J."/>
            <person name="Labutti K."/>
            <person name="Salamov A."/>
            <person name="Andreopoulos B."/>
            <person name="Baker S."/>
            <person name="Barry K."/>
            <person name="Bills G."/>
            <person name="Bluhm B."/>
            <person name="Cannon C."/>
            <person name="Castanera R."/>
            <person name="Culley D."/>
            <person name="Daum C."/>
            <person name="Ezra D."/>
            <person name="Gonzalez J."/>
            <person name="Henrissat B."/>
            <person name="Kuo A."/>
            <person name="Liang C."/>
            <person name="Lipzen A."/>
            <person name="Lutzoni F."/>
            <person name="Magnuson J."/>
            <person name="Mondo S."/>
            <person name="Nolan M."/>
            <person name="Ohm R."/>
            <person name="Pangilinan J."/>
            <person name="Park H.-J."/>
            <person name="Ramirez L."/>
            <person name="Alfaro M."/>
            <person name="Sun H."/>
            <person name="Tritt A."/>
            <person name="Yoshinaga Y."/>
            <person name="Zwiers L.-H."/>
            <person name="Turgeon B."/>
            <person name="Goodwin S."/>
            <person name="Spatafora J."/>
            <person name="Crous P."/>
            <person name="Grigoriev I."/>
        </authorList>
    </citation>
    <scope>NUCLEOTIDE SEQUENCE</scope>
    <source>
        <strain evidence="5">HMLAC05119</strain>
    </source>
</reference>
<evidence type="ECO:0000256" key="3">
    <source>
        <dbReference type="ARBA" id="ARBA00023277"/>
    </source>
</evidence>
<dbReference type="EMBL" id="ML979138">
    <property type="protein sequence ID" value="KAF1913813.1"/>
    <property type="molecule type" value="Genomic_DNA"/>
</dbReference>
<dbReference type="PANTHER" id="PTHR31268">
    <property type="match status" value="1"/>
</dbReference>
<gene>
    <name evidence="5" type="ORF">BDU57DRAFT_455471</name>
</gene>
<dbReference type="SUPFAM" id="SSF51445">
    <property type="entry name" value="(Trans)glycosidases"/>
    <property type="match status" value="1"/>
</dbReference>
<evidence type="ECO:0000313" key="6">
    <source>
        <dbReference type="Proteomes" id="UP000800096"/>
    </source>
</evidence>
<dbReference type="InterPro" id="IPR017853">
    <property type="entry name" value="GH"/>
</dbReference>
<organism evidence="5 6">
    <name type="scientific">Ampelomyces quisqualis</name>
    <name type="common">Powdery mildew agent</name>
    <dbReference type="NCBI Taxonomy" id="50730"/>
    <lineage>
        <taxon>Eukaryota</taxon>
        <taxon>Fungi</taxon>
        <taxon>Dikarya</taxon>
        <taxon>Ascomycota</taxon>
        <taxon>Pezizomycotina</taxon>
        <taxon>Dothideomycetes</taxon>
        <taxon>Pleosporomycetidae</taxon>
        <taxon>Pleosporales</taxon>
        <taxon>Pleosporineae</taxon>
        <taxon>Phaeosphaeriaceae</taxon>
        <taxon>Ampelomyces</taxon>
    </lineage>
</organism>
<comment type="similarity">
    <text evidence="2">Belongs to the glycosyl hydrolases 36 family.</text>
</comment>
<dbReference type="GO" id="GO:0047274">
    <property type="term" value="F:galactinol-sucrose galactosyltransferase activity"/>
    <property type="evidence" value="ECO:0007669"/>
    <property type="project" value="UniProtKB-EC"/>
</dbReference>